<accession>A0A2S6N1P9</accession>
<dbReference type="OrthoDB" id="9770211at2"/>
<dbReference type="GO" id="GO:0003723">
    <property type="term" value="F:RNA binding"/>
    <property type="evidence" value="ECO:0007669"/>
    <property type="project" value="UniProtKB-KW"/>
</dbReference>
<dbReference type="InterPro" id="IPR055132">
    <property type="entry name" value="RNase_J_b_CASP"/>
</dbReference>
<dbReference type="PANTHER" id="PTHR43694">
    <property type="entry name" value="RIBONUCLEASE J"/>
    <property type="match status" value="1"/>
</dbReference>
<keyword evidence="5" id="KW-0269">Exonuclease</keyword>
<dbReference type="Pfam" id="PF17770">
    <property type="entry name" value="RNase_J_C"/>
    <property type="match status" value="1"/>
</dbReference>
<dbReference type="InterPro" id="IPR036866">
    <property type="entry name" value="RibonucZ/Hydroxyglut_hydro"/>
</dbReference>
<dbReference type="Proteomes" id="UP000239089">
    <property type="component" value="Unassembled WGS sequence"/>
</dbReference>
<reference evidence="8 9" key="1">
    <citation type="journal article" date="2018" name="Arch. Microbiol.">
        <title>New insights into the metabolic potential of the phototrophic purple bacterium Rhodopila globiformis DSM 161(T) from its draft genome sequence and evidence for a vanadium-dependent nitrogenase.</title>
        <authorList>
            <person name="Imhoff J.F."/>
            <person name="Rahn T."/>
            <person name="Kunzel S."/>
            <person name="Neulinger S.C."/>
        </authorList>
    </citation>
    <scope>NUCLEOTIDE SEQUENCE [LARGE SCALE GENOMIC DNA]</scope>
    <source>
        <strain evidence="8 9">DSM 16996</strain>
    </source>
</reference>
<dbReference type="Gene3D" id="3.10.20.580">
    <property type="match status" value="1"/>
</dbReference>
<dbReference type="Pfam" id="PF07521">
    <property type="entry name" value="RMMBL"/>
    <property type="match status" value="1"/>
</dbReference>
<protein>
    <submittedName>
        <fullName evidence="8">MBL fold metallo-hydrolase</fullName>
    </submittedName>
</protein>
<dbReference type="Pfam" id="PF00753">
    <property type="entry name" value="Lactamase_B"/>
    <property type="match status" value="1"/>
</dbReference>
<keyword evidence="3 8" id="KW-0378">Hydrolase</keyword>
<dbReference type="GO" id="GO:0004527">
    <property type="term" value="F:exonuclease activity"/>
    <property type="evidence" value="ECO:0007669"/>
    <property type="project" value="UniProtKB-KW"/>
</dbReference>
<sequence>MSSGQEELVFAPLGGLGEIGMNMALYGFGGPGKRKYILVDCGVAFAHTDMPGVDLILPDPVFIEKHRKDLLGIVITHAHEDHVGAIAALWPRLGCPVYATAFATGLLQTRRLAEPGAPKIPIQIVTQGDRLQLGPFEVEFVAMSHSIPEACLLAIRTPVGTVVHSGDWKLDEHPGLGRPTDIARLKAIGDEGVLALISDSTNILREGESPSEADVAEILREKISAAQGRVLVTTFASNIARLRAVCLAAQEAGRQVVLAGRAMERSLAVARDCGYLDGVPETLTLESFARLPAKKVLVLATGSQGEARAAMSRIIRGDHAVKLSANDLAIFSSRTIPGNEREVGTIINALILQGVDVVTGYDALVHCSGHPRRGEVEQLYQWLRPKIAIPAHGEPLHLRVHAAFARQMGVEHVLTAHNGDMISLGPDAPGHLPQVAHGKLYRDGEVILPESDDCFRQRHRLAAAGIVSIAFAVNGKGDVLGTPDVVSFGLPQKGADGRPMDDVIDRALFETLDSLPKAKKRDPDAACTAVEKSVRAAVSGVWGKKPHVHVLAIEI</sequence>
<name>A0A2S6N1P9_9HYPH</name>
<dbReference type="RefSeq" id="WP_104509170.1">
    <property type="nucleotide sequence ID" value="NZ_JACIGC010000011.1"/>
</dbReference>
<dbReference type="InterPro" id="IPR011108">
    <property type="entry name" value="RMMBL"/>
</dbReference>
<comment type="caution">
    <text evidence="8">The sequence shown here is derived from an EMBL/GenBank/DDBJ whole genome shotgun (WGS) entry which is preliminary data.</text>
</comment>
<evidence type="ECO:0000259" key="7">
    <source>
        <dbReference type="SMART" id="SM00849"/>
    </source>
</evidence>
<dbReference type="PANTHER" id="PTHR43694:SF1">
    <property type="entry name" value="RIBONUCLEASE J"/>
    <property type="match status" value="1"/>
</dbReference>
<evidence type="ECO:0000313" key="9">
    <source>
        <dbReference type="Proteomes" id="UP000239089"/>
    </source>
</evidence>
<feature type="domain" description="Metallo-beta-lactamase" evidence="7">
    <location>
        <begin position="20"/>
        <end position="219"/>
    </location>
</feature>
<dbReference type="InterPro" id="IPR041636">
    <property type="entry name" value="RNase_J_C"/>
</dbReference>
<dbReference type="Pfam" id="PF22505">
    <property type="entry name" value="RNase_J_b_CASP"/>
    <property type="match status" value="1"/>
</dbReference>
<gene>
    <name evidence="8" type="ORF">CCR94_17655</name>
</gene>
<dbReference type="SMART" id="SM00849">
    <property type="entry name" value="Lactamase_B"/>
    <property type="match status" value="1"/>
</dbReference>
<evidence type="ECO:0000256" key="2">
    <source>
        <dbReference type="ARBA" id="ARBA00022723"/>
    </source>
</evidence>
<dbReference type="GO" id="GO:0046872">
    <property type="term" value="F:metal ion binding"/>
    <property type="evidence" value="ECO:0007669"/>
    <property type="project" value="UniProtKB-KW"/>
</dbReference>
<dbReference type="Gene3D" id="3.40.50.10710">
    <property type="entry name" value="Metallo-hydrolase/oxidoreductase"/>
    <property type="match status" value="1"/>
</dbReference>
<keyword evidence="2" id="KW-0479">Metal-binding</keyword>
<organism evidence="8 9">
    <name type="scientific">Rhodoblastus sphagnicola</name>
    <dbReference type="NCBI Taxonomy" id="333368"/>
    <lineage>
        <taxon>Bacteria</taxon>
        <taxon>Pseudomonadati</taxon>
        <taxon>Pseudomonadota</taxon>
        <taxon>Alphaproteobacteria</taxon>
        <taxon>Hyphomicrobiales</taxon>
        <taxon>Rhodoblastaceae</taxon>
        <taxon>Rhodoblastus</taxon>
    </lineage>
</organism>
<proteinExistence type="predicted"/>
<dbReference type="SUPFAM" id="SSF56281">
    <property type="entry name" value="Metallo-hydrolase/oxidoreductase"/>
    <property type="match status" value="1"/>
</dbReference>
<dbReference type="AlphaFoldDB" id="A0A2S6N1P9"/>
<dbReference type="EMBL" id="NHSJ01000107">
    <property type="protein sequence ID" value="PPQ28520.1"/>
    <property type="molecule type" value="Genomic_DNA"/>
</dbReference>
<evidence type="ECO:0000256" key="5">
    <source>
        <dbReference type="ARBA" id="ARBA00022839"/>
    </source>
</evidence>
<keyword evidence="4" id="KW-0862">Zinc</keyword>
<evidence type="ECO:0000313" key="8">
    <source>
        <dbReference type="EMBL" id="PPQ28520.1"/>
    </source>
</evidence>
<keyword evidence="6" id="KW-0694">RNA-binding</keyword>
<dbReference type="InterPro" id="IPR042173">
    <property type="entry name" value="RNase_J_2"/>
</dbReference>
<keyword evidence="1" id="KW-0540">Nuclease</keyword>
<evidence type="ECO:0000256" key="3">
    <source>
        <dbReference type="ARBA" id="ARBA00022801"/>
    </source>
</evidence>
<evidence type="ECO:0000256" key="6">
    <source>
        <dbReference type="ARBA" id="ARBA00022884"/>
    </source>
</evidence>
<dbReference type="InterPro" id="IPR001279">
    <property type="entry name" value="Metallo-B-lactamas"/>
</dbReference>
<evidence type="ECO:0000256" key="1">
    <source>
        <dbReference type="ARBA" id="ARBA00022722"/>
    </source>
</evidence>
<evidence type="ECO:0000256" key="4">
    <source>
        <dbReference type="ARBA" id="ARBA00022833"/>
    </source>
</evidence>
<dbReference type="Gene3D" id="3.60.15.10">
    <property type="entry name" value="Ribonuclease Z/Hydroxyacylglutathione hydrolase-like"/>
    <property type="match status" value="1"/>
</dbReference>
<keyword evidence="9" id="KW-1185">Reference proteome</keyword>
<dbReference type="CDD" id="cd07714">
    <property type="entry name" value="RNaseJ_MBL-fold"/>
    <property type="match status" value="1"/>
</dbReference>